<evidence type="ECO:0000313" key="2">
    <source>
        <dbReference type="Proteomes" id="UP000182798"/>
    </source>
</evidence>
<organism evidence="1 2">
    <name type="scientific">Bathymodiolus thermophilus thioautotrophic gill symbiont</name>
    <dbReference type="NCBI Taxonomy" id="2360"/>
    <lineage>
        <taxon>Bacteria</taxon>
        <taxon>Pseudomonadati</taxon>
        <taxon>Pseudomonadota</taxon>
        <taxon>Gammaproteobacteria</taxon>
        <taxon>sulfur-oxidizing symbionts</taxon>
    </lineage>
</organism>
<proteinExistence type="predicted"/>
<reference evidence="2" key="1">
    <citation type="submission" date="2016-09" db="EMBL/GenBank/DDBJ databases">
        <title>Genome Sequence of Bathymodiolus thermophilus sulfur-oxidizing gill endosymbiont.</title>
        <authorList>
            <person name="Ponnudurai R."/>
            <person name="Kleiner M."/>
            <person name="Sayavedra L."/>
            <person name="Thuermer A."/>
            <person name="Felbeck H."/>
            <person name="Schlueter R."/>
            <person name="Schweder T."/>
            <person name="Markert S."/>
        </authorList>
    </citation>
    <scope>NUCLEOTIDE SEQUENCE [LARGE SCALE GENOMIC DNA]</scope>
    <source>
        <strain evidence="2">BAT/CrabSpa'14</strain>
    </source>
</reference>
<evidence type="ECO:0000313" key="1">
    <source>
        <dbReference type="EMBL" id="OIR24087.1"/>
    </source>
</evidence>
<gene>
    <name evidence="1" type="ORF">BGC33_09340</name>
</gene>
<name>A0A1J5UIJ0_9GAMM</name>
<dbReference type="AlphaFoldDB" id="A0A1J5UIJ0"/>
<dbReference type="Proteomes" id="UP000182798">
    <property type="component" value="Unassembled WGS sequence"/>
</dbReference>
<sequence>MNLLGVVAYVDLGLHEVAFYLVEFLNEGVLIHILKRNLGMKVIIILIIKNLHTHIASAGNAVSFLKLSYI</sequence>
<dbReference type="EMBL" id="MIQH01000862">
    <property type="protein sequence ID" value="OIR24087.1"/>
    <property type="molecule type" value="Genomic_DNA"/>
</dbReference>
<comment type="caution">
    <text evidence="1">The sequence shown here is derived from an EMBL/GenBank/DDBJ whole genome shotgun (WGS) entry which is preliminary data.</text>
</comment>
<accession>A0A1J5UIJ0</accession>
<protein>
    <submittedName>
        <fullName evidence="1">Uncharacterized protein</fullName>
    </submittedName>
</protein>